<proteinExistence type="predicted"/>
<organism evidence="2 3">
    <name type="scientific">Mycobacterium terramassiliense</name>
    <dbReference type="NCBI Taxonomy" id="1841859"/>
    <lineage>
        <taxon>Bacteria</taxon>
        <taxon>Bacillati</taxon>
        <taxon>Actinomycetota</taxon>
        <taxon>Actinomycetes</taxon>
        <taxon>Mycobacteriales</taxon>
        <taxon>Mycobacteriaceae</taxon>
        <taxon>Mycobacterium</taxon>
    </lineage>
</organism>
<feature type="compositionally biased region" description="Basic residues" evidence="1">
    <location>
        <begin position="51"/>
        <end position="61"/>
    </location>
</feature>
<dbReference type="AlphaFoldDB" id="A0A2U3NKT0"/>
<reference evidence="2 3" key="1">
    <citation type="submission" date="2017-01" db="EMBL/GenBank/DDBJ databases">
        <authorList>
            <consortium name="Urmite Genomes"/>
        </authorList>
    </citation>
    <scope>NUCLEOTIDE SEQUENCE [LARGE SCALE GENOMIC DNA]</scope>
    <source>
        <strain evidence="2 3">AB308</strain>
    </source>
</reference>
<keyword evidence="3" id="KW-1185">Reference proteome</keyword>
<accession>A0A2U3NKT0</accession>
<dbReference type="EMBL" id="FTRV01000017">
    <property type="protein sequence ID" value="SPM32044.1"/>
    <property type="molecule type" value="Genomic_DNA"/>
</dbReference>
<dbReference type="Proteomes" id="UP000241595">
    <property type="component" value="Unassembled WGS sequence"/>
</dbReference>
<gene>
    <name evidence="2" type="ORF">MTAB308_5570</name>
</gene>
<evidence type="ECO:0000313" key="2">
    <source>
        <dbReference type="EMBL" id="SPM32044.1"/>
    </source>
</evidence>
<evidence type="ECO:0000313" key="3">
    <source>
        <dbReference type="Proteomes" id="UP000241595"/>
    </source>
</evidence>
<name>A0A2U3NKT0_9MYCO</name>
<sequence>MAKKQGGATPKKAGTSPRVASEAARQLAAKGSTKAEKSVAGAALRETAKKAPAKKAPRKGQ</sequence>
<protein>
    <submittedName>
        <fullName evidence="2">Mycobacterium terramassiliense ORFan</fullName>
    </submittedName>
</protein>
<evidence type="ECO:0000256" key="1">
    <source>
        <dbReference type="SAM" id="MobiDB-lite"/>
    </source>
</evidence>
<dbReference type="STRING" id="1841859.GCA_900157385_05572"/>
<feature type="region of interest" description="Disordered" evidence="1">
    <location>
        <begin position="1"/>
        <end position="61"/>
    </location>
</feature>